<dbReference type="AlphaFoldDB" id="A0A9E6Y3E8"/>
<proteinExistence type="predicted"/>
<keyword evidence="3" id="KW-0732">Signal</keyword>
<sequence>MRRAFLLTLLLVLLPAAAAHASAAQVIRDCTDDGVLSGSYSQKELRSALANLPSDVDEYTNCRDVIRAAQLSGGSGNAGGGGSTTGGGSTGTGGGGTGATGTTSGGTGATGTAPKPKTGSSPGPFGGFSGYPADPEAGATKRELAAVGAAQHAPAENTSVAAATLPAPLVVALALGALGLIVLGALDLRRRVVARRGA</sequence>
<keyword evidence="2" id="KW-0812">Transmembrane</keyword>
<evidence type="ECO:0000256" key="2">
    <source>
        <dbReference type="SAM" id="Phobius"/>
    </source>
</evidence>
<keyword evidence="2" id="KW-1133">Transmembrane helix</keyword>
<feature type="compositionally biased region" description="Gly residues" evidence="1">
    <location>
        <begin position="73"/>
        <end position="109"/>
    </location>
</feature>
<organism evidence="4 5">
    <name type="scientific">Capillimicrobium parvum</name>
    <dbReference type="NCBI Taxonomy" id="2884022"/>
    <lineage>
        <taxon>Bacteria</taxon>
        <taxon>Bacillati</taxon>
        <taxon>Actinomycetota</taxon>
        <taxon>Thermoleophilia</taxon>
        <taxon>Solirubrobacterales</taxon>
        <taxon>Capillimicrobiaceae</taxon>
        <taxon>Capillimicrobium</taxon>
    </lineage>
</organism>
<accession>A0A9E6Y3E8</accession>
<name>A0A9E6Y3E8_9ACTN</name>
<evidence type="ECO:0000313" key="4">
    <source>
        <dbReference type="EMBL" id="UGS38843.1"/>
    </source>
</evidence>
<feature type="chain" id="PRO_5039722981" description="Secreted protein" evidence="3">
    <location>
        <begin position="22"/>
        <end position="198"/>
    </location>
</feature>
<dbReference type="Proteomes" id="UP001162834">
    <property type="component" value="Chromosome"/>
</dbReference>
<feature type="signal peptide" evidence="3">
    <location>
        <begin position="1"/>
        <end position="21"/>
    </location>
</feature>
<evidence type="ECO:0000313" key="5">
    <source>
        <dbReference type="Proteomes" id="UP001162834"/>
    </source>
</evidence>
<evidence type="ECO:0008006" key="6">
    <source>
        <dbReference type="Google" id="ProtNLM"/>
    </source>
</evidence>
<gene>
    <name evidence="4" type="ORF">DSM104329_05273</name>
</gene>
<reference evidence="4" key="1">
    <citation type="journal article" date="2022" name="Int. J. Syst. Evol. Microbiol.">
        <title>Pseudomonas aegrilactucae sp. nov. and Pseudomonas morbosilactucae sp. nov., pathogens causing bacterial rot of lettuce in Japan.</title>
        <authorList>
            <person name="Sawada H."/>
            <person name="Fujikawa T."/>
            <person name="Satou M."/>
        </authorList>
    </citation>
    <scope>NUCLEOTIDE SEQUENCE</scope>
    <source>
        <strain evidence="4">0166_1</strain>
    </source>
</reference>
<keyword evidence="2" id="KW-0472">Membrane</keyword>
<evidence type="ECO:0000256" key="1">
    <source>
        <dbReference type="SAM" id="MobiDB-lite"/>
    </source>
</evidence>
<feature type="transmembrane region" description="Helical" evidence="2">
    <location>
        <begin position="165"/>
        <end position="186"/>
    </location>
</feature>
<feature type="region of interest" description="Disordered" evidence="1">
    <location>
        <begin position="71"/>
        <end position="136"/>
    </location>
</feature>
<protein>
    <recommendedName>
        <fullName evidence="6">Secreted protein</fullName>
    </recommendedName>
</protein>
<keyword evidence="5" id="KW-1185">Reference proteome</keyword>
<dbReference type="EMBL" id="CP087164">
    <property type="protein sequence ID" value="UGS38843.1"/>
    <property type="molecule type" value="Genomic_DNA"/>
</dbReference>
<dbReference type="RefSeq" id="WP_259312858.1">
    <property type="nucleotide sequence ID" value="NZ_CP087164.1"/>
</dbReference>
<evidence type="ECO:0000256" key="3">
    <source>
        <dbReference type="SAM" id="SignalP"/>
    </source>
</evidence>
<dbReference type="KEGG" id="sbae:DSM104329_05273"/>